<comment type="caution">
    <text evidence="2">The sequence shown here is derived from an EMBL/GenBank/DDBJ whole genome shotgun (WGS) entry which is preliminary data.</text>
</comment>
<dbReference type="RefSeq" id="WP_279928830.1">
    <property type="nucleotide sequence ID" value="NZ_JARWBG010000017.1"/>
</dbReference>
<feature type="compositionally biased region" description="Pro residues" evidence="1">
    <location>
        <begin position="38"/>
        <end position="50"/>
    </location>
</feature>
<reference evidence="2 3" key="1">
    <citation type="submission" date="2023-04" db="EMBL/GenBank/DDBJ databases">
        <title>Streptomyces chengmaiensis sp. nov. isolated from the stem of mangrove plant in Hainan.</title>
        <authorList>
            <person name="Huang X."/>
            <person name="Zhou S."/>
            <person name="Chu X."/>
            <person name="Xie Y."/>
            <person name="Lin Y."/>
        </authorList>
    </citation>
    <scope>NUCLEOTIDE SEQUENCE [LARGE SCALE GENOMIC DNA]</scope>
    <source>
        <strain evidence="2 3">HNM0663</strain>
    </source>
</reference>
<accession>A0ABT6HPT7</accession>
<organism evidence="2 3">
    <name type="scientific">Streptomyces chengmaiensis</name>
    <dbReference type="NCBI Taxonomy" id="3040919"/>
    <lineage>
        <taxon>Bacteria</taxon>
        <taxon>Bacillati</taxon>
        <taxon>Actinomycetota</taxon>
        <taxon>Actinomycetes</taxon>
        <taxon>Kitasatosporales</taxon>
        <taxon>Streptomycetaceae</taxon>
        <taxon>Streptomyces</taxon>
    </lineage>
</organism>
<name>A0ABT6HPT7_9ACTN</name>
<keyword evidence="3" id="KW-1185">Reference proteome</keyword>
<gene>
    <name evidence="2" type="ORF">QCN29_16395</name>
</gene>
<dbReference type="Proteomes" id="UP001223144">
    <property type="component" value="Unassembled WGS sequence"/>
</dbReference>
<feature type="region of interest" description="Disordered" evidence="1">
    <location>
        <begin position="33"/>
        <end position="70"/>
    </location>
</feature>
<sequence>MSRPADETQTGIGQFDVPAAPLQIAVVSAVLAGDGSPPTLPEGAPGPPGADPRAEPPTRTGEWAVRGEGE</sequence>
<evidence type="ECO:0000256" key="1">
    <source>
        <dbReference type="SAM" id="MobiDB-lite"/>
    </source>
</evidence>
<proteinExistence type="predicted"/>
<evidence type="ECO:0000313" key="3">
    <source>
        <dbReference type="Proteomes" id="UP001223144"/>
    </source>
</evidence>
<protein>
    <submittedName>
        <fullName evidence="2">Uncharacterized protein</fullName>
    </submittedName>
</protein>
<evidence type="ECO:0000313" key="2">
    <source>
        <dbReference type="EMBL" id="MDH2390346.1"/>
    </source>
</evidence>
<dbReference type="EMBL" id="JARWBG010000017">
    <property type="protein sequence ID" value="MDH2390346.1"/>
    <property type="molecule type" value="Genomic_DNA"/>
</dbReference>